<dbReference type="InterPro" id="IPR010100">
    <property type="entry name" value="TonB-dep_Cu_rcpt"/>
</dbReference>
<feature type="chain" id="PRO_5010370504" evidence="11">
    <location>
        <begin position="22"/>
        <end position="679"/>
    </location>
</feature>
<dbReference type="GO" id="GO:0009279">
    <property type="term" value="C:cell outer membrane"/>
    <property type="evidence" value="ECO:0007669"/>
    <property type="project" value="UniProtKB-SubCell"/>
</dbReference>
<feature type="compositionally biased region" description="Low complexity" evidence="10">
    <location>
        <begin position="38"/>
        <end position="55"/>
    </location>
</feature>
<dbReference type="InterPro" id="IPR036942">
    <property type="entry name" value="Beta-barrel_TonB_sf"/>
</dbReference>
<feature type="domain" description="TonB-dependent receptor plug" evidence="13">
    <location>
        <begin position="37"/>
        <end position="140"/>
    </location>
</feature>
<evidence type="ECO:0000256" key="10">
    <source>
        <dbReference type="SAM" id="MobiDB-lite"/>
    </source>
</evidence>
<dbReference type="GO" id="GO:0044718">
    <property type="term" value="P:siderophore transmembrane transport"/>
    <property type="evidence" value="ECO:0007669"/>
    <property type="project" value="TreeGrafter"/>
</dbReference>
<dbReference type="PANTHER" id="PTHR30069:SF49">
    <property type="entry name" value="OUTER MEMBRANE PROTEIN C"/>
    <property type="match status" value="1"/>
</dbReference>
<evidence type="ECO:0000256" key="9">
    <source>
        <dbReference type="RuleBase" id="RU003357"/>
    </source>
</evidence>
<evidence type="ECO:0000256" key="3">
    <source>
        <dbReference type="ARBA" id="ARBA00022452"/>
    </source>
</evidence>
<evidence type="ECO:0000256" key="4">
    <source>
        <dbReference type="ARBA" id="ARBA00022692"/>
    </source>
</evidence>
<keyword evidence="11" id="KW-0732">Signal</keyword>
<organism evidence="14 15">
    <name type="scientific">Thiohalorhabdus denitrificans</name>
    <dbReference type="NCBI Taxonomy" id="381306"/>
    <lineage>
        <taxon>Bacteria</taxon>
        <taxon>Pseudomonadati</taxon>
        <taxon>Pseudomonadota</taxon>
        <taxon>Gammaproteobacteria</taxon>
        <taxon>Thiohalorhabdales</taxon>
        <taxon>Thiohalorhabdaceae</taxon>
        <taxon>Thiohalorhabdus</taxon>
    </lineage>
</organism>
<dbReference type="Proteomes" id="UP000183104">
    <property type="component" value="Unassembled WGS sequence"/>
</dbReference>
<evidence type="ECO:0000313" key="14">
    <source>
        <dbReference type="EMBL" id="SCX78968.1"/>
    </source>
</evidence>
<protein>
    <submittedName>
        <fullName evidence="14">Iron complex outermembrane recepter protein</fullName>
    </submittedName>
</protein>
<evidence type="ECO:0000256" key="1">
    <source>
        <dbReference type="ARBA" id="ARBA00004571"/>
    </source>
</evidence>
<dbReference type="RefSeq" id="WP_176758710.1">
    <property type="nucleotide sequence ID" value="NZ_FMUN01000001.1"/>
</dbReference>
<comment type="similarity">
    <text evidence="8 9">Belongs to the TonB-dependent receptor family.</text>
</comment>
<evidence type="ECO:0000256" key="2">
    <source>
        <dbReference type="ARBA" id="ARBA00022448"/>
    </source>
</evidence>
<dbReference type="SUPFAM" id="SSF56935">
    <property type="entry name" value="Porins"/>
    <property type="match status" value="1"/>
</dbReference>
<comment type="subcellular location">
    <subcellularLocation>
        <location evidence="1 8">Cell outer membrane</location>
        <topology evidence="1 8">Multi-pass membrane protein</topology>
    </subcellularLocation>
</comment>
<keyword evidence="3 8" id="KW-1134">Transmembrane beta strand</keyword>
<evidence type="ECO:0000313" key="15">
    <source>
        <dbReference type="Proteomes" id="UP000183104"/>
    </source>
</evidence>
<dbReference type="Gene3D" id="2.170.130.10">
    <property type="entry name" value="TonB-dependent receptor, plug domain"/>
    <property type="match status" value="1"/>
</dbReference>
<dbReference type="PROSITE" id="PS52016">
    <property type="entry name" value="TONB_DEPENDENT_REC_3"/>
    <property type="match status" value="1"/>
</dbReference>
<dbReference type="CDD" id="cd01347">
    <property type="entry name" value="ligand_gated_channel"/>
    <property type="match status" value="1"/>
</dbReference>
<keyword evidence="7 8" id="KW-0998">Cell outer membrane</keyword>
<dbReference type="GO" id="GO:0015344">
    <property type="term" value="F:siderophore uptake transmembrane transporter activity"/>
    <property type="evidence" value="ECO:0007669"/>
    <property type="project" value="TreeGrafter"/>
</dbReference>
<evidence type="ECO:0000256" key="11">
    <source>
        <dbReference type="SAM" id="SignalP"/>
    </source>
</evidence>
<evidence type="ECO:0000259" key="12">
    <source>
        <dbReference type="Pfam" id="PF00593"/>
    </source>
</evidence>
<gene>
    <name evidence="14" type="ORF">SAMN05661077_0439</name>
</gene>
<evidence type="ECO:0000256" key="8">
    <source>
        <dbReference type="PROSITE-ProRule" id="PRU01360"/>
    </source>
</evidence>
<dbReference type="AlphaFoldDB" id="A0A1G5AM20"/>
<keyword evidence="15" id="KW-1185">Reference proteome</keyword>
<evidence type="ECO:0000256" key="5">
    <source>
        <dbReference type="ARBA" id="ARBA00023077"/>
    </source>
</evidence>
<dbReference type="InterPro" id="IPR000531">
    <property type="entry name" value="Beta-barrel_TonB"/>
</dbReference>
<dbReference type="Gene3D" id="2.40.170.20">
    <property type="entry name" value="TonB-dependent receptor, beta-barrel domain"/>
    <property type="match status" value="1"/>
</dbReference>
<evidence type="ECO:0000259" key="13">
    <source>
        <dbReference type="Pfam" id="PF07715"/>
    </source>
</evidence>
<keyword evidence="2 8" id="KW-0813">Transport</keyword>
<dbReference type="Pfam" id="PF07715">
    <property type="entry name" value="Plug"/>
    <property type="match status" value="1"/>
</dbReference>
<accession>A0A1G5AM20</accession>
<dbReference type="Pfam" id="PF00593">
    <property type="entry name" value="TonB_dep_Rec_b-barrel"/>
    <property type="match status" value="1"/>
</dbReference>
<keyword evidence="5 9" id="KW-0798">TonB box</keyword>
<dbReference type="InterPro" id="IPR037066">
    <property type="entry name" value="Plug_dom_sf"/>
</dbReference>
<dbReference type="EMBL" id="FMUN01000001">
    <property type="protein sequence ID" value="SCX78968.1"/>
    <property type="molecule type" value="Genomic_DNA"/>
</dbReference>
<reference evidence="15" key="1">
    <citation type="submission" date="2016-10" db="EMBL/GenBank/DDBJ databases">
        <authorList>
            <person name="Varghese N."/>
        </authorList>
    </citation>
    <scope>NUCLEOTIDE SEQUENCE [LARGE SCALE GENOMIC DNA]</scope>
    <source>
        <strain evidence="15">HL 19</strain>
    </source>
</reference>
<name>A0A1G5AM20_9GAMM</name>
<dbReference type="PANTHER" id="PTHR30069">
    <property type="entry name" value="TONB-DEPENDENT OUTER MEMBRANE RECEPTOR"/>
    <property type="match status" value="1"/>
</dbReference>
<feature type="signal peptide" evidence="11">
    <location>
        <begin position="1"/>
        <end position="21"/>
    </location>
</feature>
<sequence>MSKRGLATAVLSTLAVQPALAQDVILPETVVEATRITPPSLESAAPEELSEAPAADGGELLRSVPGVWGSRFGGAGTDPTIRGQDETQLNVLTDGGYTHGGCPNRMDPPTAYAVPETFDRVEVIKGSQTVLYGGGGSGGTVRFERDTPPFREGEGLRAEVGGGYRSNADAKEGYADVAAGTPTGYARLIGSYSDADSYEDGDGNEVRSAYTHRDGNLLLGYTPDDHTTLELGAEAFRAEDTLYAGMMDSPESEKDGARLSFEREAPVGGLDGLTVEAYYNDVYHLMDNYSLRDDPMMFMRTPSDSTTYGGRVLGEVFAGASSHWTVGVDYQGREREAIRYQGMSADNVNAVQSLMWPDISQDQLGVFTQVDHELGSADRVRVGLRYDRVTTDAGRADEATASGTSPDDLYQRHYGTTADEQTEDNVGGLLRYGHDFGDAVTGFATLSRAVRTADETERFLASERTMMMGDWVGNPEIDPEQHHQAELGLVWKREATRLEASAYYNDVTDYILVDRGAQDPNGNYATIHRNVDATLIGGEVSAEQGFGKHWTARLTGSYVHGENDTDGEALSQIPPLEGTLRIAYERPAFRLGGEVRAVDRQDRVDLASGQDLQETAGYAVVNLFSRVRLREGIKLRLGVDNLLDKTYATHINRQDSTSGEAILVNEPGRSVWARLEAAF</sequence>
<dbReference type="InterPro" id="IPR039426">
    <property type="entry name" value="TonB-dep_rcpt-like"/>
</dbReference>
<dbReference type="InterPro" id="IPR012910">
    <property type="entry name" value="Plug_dom"/>
</dbReference>
<proteinExistence type="inferred from homology"/>
<evidence type="ECO:0000256" key="6">
    <source>
        <dbReference type="ARBA" id="ARBA00023136"/>
    </source>
</evidence>
<feature type="region of interest" description="Disordered" evidence="10">
    <location>
        <begin position="37"/>
        <end position="58"/>
    </location>
</feature>
<keyword evidence="6 8" id="KW-0472">Membrane</keyword>
<feature type="domain" description="TonB-dependent receptor-like beta-barrel" evidence="12">
    <location>
        <begin position="196"/>
        <end position="642"/>
    </location>
</feature>
<evidence type="ECO:0000256" key="7">
    <source>
        <dbReference type="ARBA" id="ARBA00023237"/>
    </source>
</evidence>
<keyword evidence="4 8" id="KW-0812">Transmembrane</keyword>
<dbReference type="NCBIfam" id="TIGR01778">
    <property type="entry name" value="TonB-copper"/>
    <property type="match status" value="1"/>
</dbReference>